<feature type="transmembrane region" description="Helical" evidence="1">
    <location>
        <begin position="1436"/>
        <end position="1461"/>
    </location>
</feature>
<feature type="transmembrane region" description="Helical" evidence="1">
    <location>
        <begin position="658"/>
        <end position="684"/>
    </location>
</feature>
<name>A0AAU0Q1N9_9CORY</name>
<feature type="transmembrane region" description="Helical" evidence="1">
    <location>
        <begin position="831"/>
        <end position="854"/>
    </location>
</feature>
<feature type="transmembrane region" description="Helical" evidence="1">
    <location>
        <begin position="758"/>
        <end position="785"/>
    </location>
</feature>
<feature type="transmembrane region" description="Helical" evidence="1">
    <location>
        <begin position="893"/>
        <end position="912"/>
    </location>
</feature>
<feature type="transmembrane region" description="Helical" evidence="1">
    <location>
        <begin position="1249"/>
        <end position="1273"/>
    </location>
</feature>
<reference evidence="2 3" key="1">
    <citation type="submission" date="2023-10" db="EMBL/GenBank/DDBJ databases">
        <title>complete genome sequence of Corynebacterium pseudokroppenstedtii P15-C1.</title>
        <authorList>
            <person name="Bruggemann H."/>
            <person name="Poehlein A."/>
        </authorList>
    </citation>
    <scope>NUCLEOTIDE SEQUENCE [LARGE SCALE GENOMIC DNA]</scope>
    <source>
        <strain evidence="2 3">P15_C1</strain>
    </source>
</reference>
<feature type="transmembrane region" description="Helical" evidence="1">
    <location>
        <begin position="1109"/>
        <end position="1128"/>
    </location>
</feature>
<feature type="transmembrane region" description="Helical" evidence="1">
    <location>
        <begin position="627"/>
        <end position="646"/>
    </location>
</feature>
<feature type="transmembrane region" description="Helical" evidence="1">
    <location>
        <begin position="1044"/>
        <end position="1064"/>
    </location>
</feature>
<feature type="transmembrane region" description="Helical" evidence="1">
    <location>
        <begin position="1547"/>
        <end position="1570"/>
    </location>
</feature>
<protein>
    <submittedName>
        <fullName evidence="2">Uncharacterized protein</fullName>
    </submittedName>
</protein>
<feature type="transmembrane region" description="Helical" evidence="1">
    <location>
        <begin position="715"/>
        <end position="737"/>
    </location>
</feature>
<evidence type="ECO:0000313" key="2">
    <source>
        <dbReference type="EMBL" id="WPF25403.1"/>
    </source>
</evidence>
<evidence type="ECO:0000313" key="3">
    <source>
        <dbReference type="Proteomes" id="UP001174314"/>
    </source>
</evidence>
<keyword evidence="1" id="KW-1133">Transmembrane helix</keyword>
<gene>
    <name evidence="2" type="ORF">Q0N40_02305</name>
</gene>
<feature type="transmembrane region" description="Helical" evidence="1">
    <location>
        <begin position="1576"/>
        <end position="1595"/>
    </location>
</feature>
<feature type="transmembrane region" description="Helical" evidence="1">
    <location>
        <begin position="1661"/>
        <end position="1680"/>
    </location>
</feature>
<feature type="transmembrane region" description="Helical" evidence="1">
    <location>
        <begin position="1307"/>
        <end position="1326"/>
    </location>
</feature>
<feature type="transmembrane region" description="Helical" evidence="1">
    <location>
        <begin position="1384"/>
        <end position="1405"/>
    </location>
</feature>
<feature type="transmembrane region" description="Helical" evidence="1">
    <location>
        <begin position="1473"/>
        <end position="1503"/>
    </location>
</feature>
<feature type="transmembrane region" description="Helical" evidence="1">
    <location>
        <begin position="1076"/>
        <end position="1097"/>
    </location>
</feature>
<feature type="transmembrane region" description="Helical" evidence="1">
    <location>
        <begin position="975"/>
        <end position="1001"/>
    </location>
</feature>
<feature type="transmembrane region" description="Helical" evidence="1">
    <location>
        <begin position="1013"/>
        <end position="1038"/>
    </location>
</feature>
<evidence type="ECO:0000256" key="1">
    <source>
        <dbReference type="SAM" id="Phobius"/>
    </source>
</evidence>
<dbReference type="Proteomes" id="UP001174314">
    <property type="component" value="Chromosome"/>
</dbReference>
<feature type="transmembrane region" description="Helical" evidence="1">
    <location>
        <begin position="1515"/>
        <end position="1540"/>
    </location>
</feature>
<feature type="transmembrane region" description="Helical" evidence="1">
    <location>
        <begin position="1607"/>
        <end position="1630"/>
    </location>
</feature>
<feature type="transmembrane region" description="Helical" evidence="1">
    <location>
        <begin position="866"/>
        <end position="886"/>
    </location>
</feature>
<feature type="transmembrane region" description="Helical" evidence="1">
    <location>
        <begin position="1279"/>
        <end position="1300"/>
    </location>
</feature>
<keyword evidence="1" id="KW-0472">Membrane</keyword>
<dbReference type="EMBL" id="CP137757">
    <property type="protein sequence ID" value="WPF25403.1"/>
    <property type="molecule type" value="Genomic_DNA"/>
</dbReference>
<proteinExistence type="predicted"/>
<feature type="transmembrane region" description="Helical" evidence="1">
    <location>
        <begin position="1636"/>
        <end position="1656"/>
    </location>
</feature>
<feature type="transmembrane region" description="Helical" evidence="1">
    <location>
        <begin position="797"/>
        <end position="824"/>
    </location>
</feature>
<accession>A0AAU0Q1N9</accession>
<feature type="transmembrane region" description="Helical" evidence="1">
    <location>
        <begin position="1412"/>
        <end position="1430"/>
    </location>
</feature>
<feature type="transmembrane region" description="Helical" evidence="1">
    <location>
        <begin position="1168"/>
        <end position="1193"/>
    </location>
</feature>
<dbReference type="RefSeq" id="WP_204088087.1">
    <property type="nucleotide sequence ID" value="NZ_CP137757.1"/>
</dbReference>
<feature type="transmembrane region" description="Helical" evidence="1">
    <location>
        <begin position="1357"/>
        <end position="1378"/>
    </location>
</feature>
<keyword evidence="1" id="KW-0812">Transmembrane</keyword>
<feature type="transmembrane region" description="Helical" evidence="1">
    <location>
        <begin position="1135"/>
        <end position="1156"/>
    </location>
</feature>
<feature type="transmembrane region" description="Helical" evidence="1">
    <location>
        <begin position="595"/>
        <end position="620"/>
    </location>
</feature>
<dbReference type="KEGG" id="cpsk:Q0N40_02305"/>
<feature type="transmembrane region" description="Helical" evidence="1">
    <location>
        <begin position="943"/>
        <end position="969"/>
    </location>
</feature>
<sequence length="1686" mass="177515">MRNRGNLVHGAPNVHAGGGAWIGHAVSNPFAVPLSAREPIRRLPGVGLTPAGYVSADGVKVDTSLASEETKSWSGLSMNTVSSPDGVTLSVSFMELGNSAVMRLTHADGAVKELFDSSRVRVEERLDEPLPYRCLNFDLLSADGQRTRLFVPRAVVTDIDSQSFNRSELAACVLTLSCTPDSNGVCLYRLVDRQPQKPTPRDHDGPDFAFVGHVREWVEYITGDGRLANLGAIRASLSTALSIISRISERSLVDTIDQLINRVEHTVADMTDSELLRLIADWAPRDLITGANLDNFRAAFDNAMSWLRRRTKSIAHAVKKIATLWSTVGIGGLIAGLSNGDVQRAIGDFIATIGANWQEWLTAVMDGDVDHIIDNAIASVNVPALGDALANLAESVGLGQWSGPIRAWAGWLGQASAGWGTVVGDWLRSFLNNQSVSDLNQWLGDAFHRWNEIAGDFVNRMASGELLADLARTGGDLYRAAQKLWDSAASIVRENWGAFNPANLVKAYNAFVGAFDAAQYGDIANRFLTDWANPPALSNDWALLSAALAGDFTRGSVAALDALNLAQVWPQLTAAWDQFLQGANAALSELTAQDWLLASIMLLGPLITLAAGFALTIALFVFGQPLFAIPVGLSTLGLVIGMWLVVTQFVGFSLGGALLPWAADLIVISLLTGHPLAALFIFWSVLNGARFIILDFPLLVIAGAAPVTIKAAVLFLASAWVIAHVAALVAVTLLVVVKARVFLRLTQPFRMTGLERAVIAATVAVITFVIVALFSSTVLGLIVLLAARNLTITGRSALINILRAVTIGGVVLPVFAAGVMLSLVRLLRFQLAMIPPVSIALVIVLPLAQALFFHRRITRLLTASELGALGSVLVPLLNFIVSVFGLAVTTVRALIPALFSGTTALITGLAAIPASIAFYASSVTWVLSQIASFTLLRRDIRPVVLVIGSVMALSALAAAAGLVASAPLLAPPLTVIVVGGAVALGVVGAIIACFTAGQLSLFVTGLRGAAQLLLRLVVASTVVSGLFFMSSGVLAGIGPFISALILRGVRVARSAVSVGLIPIVAKMYRLAVPLRWIIDASIAAAGAVVFGLGELGAPLLHWPFRGPTYRFWVPLILGFWLVVWNYLATGYYALWLTYLIALFLSAYGGWVAWLIMGGVTTPASAPQYAWATNFTIAWGLTLVICLVGAALLIPGRWFRYIVTALAIPWLLLDAVGLDTVTTIASALAGLIMALRTAAGVLFTPLRAVLAGIAAASLVAGARLLGWGVVILAADLFTPIAIALGVNHRFLMAAIITLAWIGIQLATLPRFIVAAALSAITGISGAFITGRVLRILAADMAALTGAIPWLRSQKLAQMGVVSLAVIPVVLFVGIPLTMVTRRLTAPVRVLIAIAFTATVATFAVAAATIVPGVGGALTAVVALAIFVTVLAQHPRVLLSPLAGLIALSAGLAVVAAVLFYLSGQPIRAARRVTIALRALITLLGAPIVMWGLLIVAAAGVIIAVASVISTGRVVDVLVSLAVLSVVVSVMGLVVVTLLLTVFNRASGLTIAGIVTVTVLTVVGLIIVFSLIPLYVRIVNTISFPLVGIPMDIFNILTRNSLLGRISRLWVLVHVLAIGTISLGLVALVVVLGIAGTITGFASTAGIATVIVLVYLYVFIPIVAVIIFVAASAAVAYGWWWWVTFGPK</sequence>
<organism evidence="2 3">
    <name type="scientific">Corynebacterium pseudokroppenstedtii</name>
    <dbReference type="NCBI Taxonomy" id="2804917"/>
    <lineage>
        <taxon>Bacteria</taxon>
        <taxon>Bacillati</taxon>
        <taxon>Actinomycetota</taxon>
        <taxon>Actinomycetes</taxon>
        <taxon>Mycobacteriales</taxon>
        <taxon>Corynebacteriaceae</taxon>
        <taxon>Corynebacterium</taxon>
    </lineage>
</organism>
<keyword evidence="3" id="KW-1185">Reference proteome</keyword>